<reference evidence="1" key="1">
    <citation type="submission" date="2023-10" db="EMBL/GenBank/DDBJ databases">
        <title>Genome assembly of Pristionchus species.</title>
        <authorList>
            <person name="Yoshida K."/>
            <person name="Sommer R.J."/>
        </authorList>
    </citation>
    <scope>NUCLEOTIDE SEQUENCE</scope>
    <source>
        <strain evidence="1">RS5133</strain>
    </source>
</reference>
<evidence type="ECO:0000313" key="2">
    <source>
        <dbReference type="Proteomes" id="UP001432322"/>
    </source>
</evidence>
<organism evidence="1 2">
    <name type="scientific">Pristionchus fissidentatus</name>
    <dbReference type="NCBI Taxonomy" id="1538716"/>
    <lineage>
        <taxon>Eukaryota</taxon>
        <taxon>Metazoa</taxon>
        <taxon>Ecdysozoa</taxon>
        <taxon>Nematoda</taxon>
        <taxon>Chromadorea</taxon>
        <taxon>Rhabditida</taxon>
        <taxon>Rhabditina</taxon>
        <taxon>Diplogasteromorpha</taxon>
        <taxon>Diplogasteroidea</taxon>
        <taxon>Neodiplogasteridae</taxon>
        <taxon>Pristionchus</taxon>
    </lineage>
</organism>
<evidence type="ECO:0000313" key="1">
    <source>
        <dbReference type="EMBL" id="GMT20626.1"/>
    </source>
</evidence>
<dbReference type="AlphaFoldDB" id="A0AAV5VM07"/>
<dbReference type="Proteomes" id="UP001432322">
    <property type="component" value="Unassembled WGS sequence"/>
</dbReference>
<protein>
    <recommendedName>
        <fullName evidence="3">F-box domain-containing protein</fullName>
    </recommendedName>
</protein>
<accession>A0AAV5VM07</accession>
<dbReference type="EMBL" id="BTSY01000003">
    <property type="protein sequence ID" value="GMT20626.1"/>
    <property type="molecule type" value="Genomic_DNA"/>
</dbReference>
<keyword evidence="2" id="KW-1185">Reference proteome</keyword>
<feature type="non-terminal residue" evidence="1">
    <location>
        <position position="1"/>
    </location>
</feature>
<proteinExistence type="predicted"/>
<gene>
    <name evidence="1" type="ORF">PFISCL1PPCAC_11923</name>
</gene>
<comment type="caution">
    <text evidence="1">The sequence shown here is derived from an EMBL/GenBank/DDBJ whole genome shotgun (WGS) entry which is preliminary data.</text>
</comment>
<sequence length="127" mass="14886">PSRLLTSSIMSLANYDNTRSKTGDINSIPDEIIMEWCRYMNPRSRVKFGRSCKRIARLEREAGERIVDSLDIFILKGDISLMVRDNCSKHWRPDSEFAWINRARVRYLPISSIEARIVDYSSQFIRI</sequence>
<feature type="non-terminal residue" evidence="1">
    <location>
        <position position="127"/>
    </location>
</feature>
<name>A0AAV5VM07_9BILA</name>
<evidence type="ECO:0008006" key="3">
    <source>
        <dbReference type="Google" id="ProtNLM"/>
    </source>
</evidence>